<evidence type="ECO:0000259" key="6">
    <source>
        <dbReference type="PROSITE" id="PS50048"/>
    </source>
</evidence>
<dbReference type="Gene3D" id="4.10.240.10">
    <property type="entry name" value="Zn(2)-C6 fungal-type DNA-binding domain"/>
    <property type="match status" value="1"/>
</dbReference>
<name>A0ABR4PMG4_9HELO</name>
<evidence type="ECO:0000256" key="4">
    <source>
        <dbReference type="ARBA" id="ARBA00023242"/>
    </source>
</evidence>
<reference evidence="7 8" key="1">
    <citation type="submission" date="2024-06" db="EMBL/GenBank/DDBJ databases">
        <title>Complete genome of Phlyctema vagabunda strain 19-DSS-EL-015.</title>
        <authorList>
            <person name="Fiorenzani C."/>
        </authorList>
    </citation>
    <scope>NUCLEOTIDE SEQUENCE [LARGE SCALE GENOMIC DNA]</scope>
    <source>
        <strain evidence="7 8">19-DSS-EL-015</strain>
    </source>
</reference>
<dbReference type="InterPro" id="IPR036864">
    <property type="entry name" value="Zn2-C6_fun-type_DNA-bd_sf"/>
</dbReference>
<evidence type="ECO:0000256" key="5">
    <source>
        <dbReference type="SAM" id="MobiDB-lite"/>
    </source>
</evidence>
<feature type="compositionally biased region" description="Polar residues" evidence="5">
    <location>
        <begin position="89"/>
        <end position="101"/>
    </location>
</feature>
<dbReference type="SUPFAM" id="SSF57701">
    <property type="entry name" value="Zn2/Cys6 DNA-binding domain"/>
    <property type="match status" value="1"/>
</dbReference>
<dbReference type="Pfam" id="PF00172">
    <property type="entry name" value="Zn_clus"/>
    <property type="match status" value="1"/>
</dbReference>
<organism evidence="7 8">
    <name type="scientific">Phlyctema vagabunda</name>
    <dbReference type="NCBI Taxonomy" id="108571"/>
    <lineage>
        <taxon>Eukaryota</taxon>
        <taxon>Fungi</taxon>
        <taxon>Dikarya</taxon>
        <taxon>Ascomycota</taxon>
        <taxon>Pezizomycotina</taxon>
        <taxon>Leotiomycetes</taxon>
        <taxon>Helotiales</taxon>
        <taxon>Dermateaceae</taxon>
        <taxon>Phlyctema</taxon>
    </lineage>
</organism>
<evidence type="ECO:0000256" key="1">
    <source>
        <dbReference type="ARBA" id="ARBA00004123"/>
    </source>
</evidence>
<feature type="compositionally biased region" description="Polar residues" evidence="5">
    <location>
        <begin position="1"/>
        <end position="15"/>
    </location>
</feature>
<feature type="region of interest" description="Disordered" evidence="5">
    <location>
        <begin position="1"/>
        <end position="51"/>
    </location>
</feature>
<dbReference type="PANTHER" id="PTHR46910">
    <property type="entry name" value="TRANSCRIPTION FACTOR PDR1"/>
    <property type="match status" value="1"/>
</dbReference>
<feature type="region of interest" description="Disordered" evidence="5">
    <location>
        <begin position="76"/>
        <end position="118"/>
    </location>
</feature>
<keyword evidence="3" id="KW-0238">DNA-binding</keyword>
<dbReference type="EMBL" id="JBFCZG010000003">
    <property type="protein sequence ID" value="KAL3424525.1"/>
    <property type="molecule type" value="Genomic_DNA"/>
</dbReference>
<dbReference type="CDD" id="cd00067">
    <property type="entry name" value="GAL4"/>
    <property type="match status" value="1"/>
</dbReference>
<dbReference type="PROSITE" id="PS00463">
    <property type="entry name" value="ZN2_CY6_FUNGAL_1"/>
    <property type="match status" value="1"/>
</dbReference>
<dbReference type="InterPro" id="IPR050987">
    <property type="entry name" value="AtrR-like"/>
</dbReference>
<dbReference type="SMART" id="SM00066">
    <property type="entry name" value="GAL4"/>
    <property type="match status" value="1"/>
</dbReference>
<dbReference type="CDD" id="cd12148">
    <property type="entry name" value="fungal_TF_MHR"/>
    <property type="match status" value="1"/>
</dbReference>
<feature type="domain" description="Zn(2)-C6 fungal-type" evidence="6">
    <location>
        <begin position="39"/>
        <end position="69"/>
    </location>
</feature>
<gene>
    <name evidence="7" type="ORF">PVAG01_03806</name>
</gene>
<proteinExistence type="predicted"/>
<comment type="caution">
    <text evidence="7">The sequence shown here is derived from an EMBL/GenBank/DDBJ whole genome shotgun (WGS) entry which is preliminary data.</text>
</comment>
<evidence type="ECO:0000256" key="3">
    <source>
        <dbReference type="ARBA" id="ARBA00023125"/>
    </source>
</evidence>
<comment type="subcellular location">
    <subcellularLocation>
        <location evidence="1">Nucleus</location>
    </subcellularLocation>
</comment>
<accession>A0ABR4PMG4</accession>
<dbReference type="Pfam" id="PF04082">
    <property type="entry name" value="Fungal_trans"/>
    <property type="match status" value="1"/>
</dbReference>
<evidence type="ECO:0000256" key="2">
    <source>
        <dbReference type="ARBA" id="ARBA00022723"/>
    </source>
</evidence>
<evidence type="ECO:0000313" key="8">
    <source>
        <dbReference type="Proteomes" id="UP001629113"/>
    </source>
</evidence>
<keyword evidence="4" id="KW-0539">Nucleus</keyword>
<sequence length="456" mass="50774">MSLSPNDNGISSITATAFPKASPTLPSSNTQTARRRPGACEGCRSRKSKCDGGKPMCWTCKERDITCVYKKKSKNRGRRGTVSRRTESQNEQLTSRQSLASTFAGPNEHSNSSLSEPIAVPETPVPLPLWDFESIIIQTPQQDLNWFDIENIDAFTEINKTQQQYLDSPPGFSDHVTSLEDSHQLPAGDGHHVEILPTQLLENSSLVLGNEHGTDLLTRSLYHNAEKALRELLYSDIMNSDQHQIRNSQYDDLQCAEDPNLLKLYLAASVNNAFLYTAFLDSEFLNQLFAEVTTQNSLDKSKIAIVYTILAAGCQLHWGTGPQNDLNKGREGAATLFSKTFGCSEVISETASPLVFQALLSMSIFLIQWEPSQASKMLAKTVACAQHLKLNQAQSFTNLGLNNKQQICLKRAFWLLYSIEKLHNMRLGSFSVSAQKTRRNNAGETNNRIYVNGYNN</sequence>
<dbReference type="PROSITE" id="PS50048">
    <property type="entry name" value="ZN2_CY6_FUNGAL_2"/>
    <property type="match status" value="1"/>
</dbReference>
<dbReference type="PANTHER" id="PTHR46910:SF3">
    <property type="entry name" value="HALOTOLERANCE PROTEIN 9-RELATED"/>
    <property type="match status" value="1"/>
</dbReference>
<keyword evidence="8" id="KW-1185">Reference proteome</keyword>
<protein>
    <recommendedName>
        <fullName evidence="6">Zn(2)-C6 fungal-type domain-containing protein</fullName>
    </recommendedName>
</protein>
<dbReference type="InterPro" id="IPR007219">
    <property type="entry name" value="XnlR_reg_dom"/>
</dbReference>
<evidence type="ECO:0000313" key="7">
    <source>
        <dbReference type="EMBL" id="KAL3424525.1"/>
    </source>
</evidence>
<dbReference type="InterPro" id="IPR001138">
    <property type="entry name" value="Zn2Cys6_DnaBD"/>
</dbReference>
<dbReference type="Proteomes" id="UP001629113">
    <property type="component" value="Unassembled WGS sequence"/>
</dbReference>
<keyword evidence="2" id="KW-0479">Metal-binding</keyword>